<dbReference type="InterPro" id="IPR046291">
    <property type="entry name" value="DUF6328"/>
</dbReference>
<keyword evidence="1" id="KW-0472">Membrane</keyword>
<dbReference type="Proteomes" id="UP001551482">
    <property type="component" value="Unassembled WGS sequence"/>
</dbReference>
<evidence type="ECO:0000313" key="3">
    <source>
        <dbReference type="Proteomes" id="UP001551482"/>
    </source>
</evidence>
<dbReference type="SUPFAM" id="SSF103473">
    <property type="entry name" value="MFS general substrate transporter"/>
    <property type="match status" value="1"/>
</dbReference>
<keyword evidence="1" id="KW-0812">Transmembrane</keyword>
<gene>
    <name evidence="2" type="ORF">AB0C36_04250</name>
</gene>
<keyword evidence="1" id="KW-1133">Transmembrane helix</keyword>
<evidence type="ECO:0000256" key="1">
    <source>
        <dbReference type="SAM" id="Phobius"/>
    </source>
</evidence>
<dbReference type="RefSeq" id="WP_358348959.1">
    <property type="nucleotide sequence ID" value="NZ_JBEZFP010000007.1"/>
</dbReference>
<dbReference type="Pfam" id="PF19853">
    <property type="entry name" value="DUF6328"/>
    <property type="match status" value="1"/>
</dbReference>
<evidence type="ECO:0000313" key="2">
    <source>
        <dbReference type="EMBL" id="MEU8132702.1"/>
    </source>
</evidence>
<feature type="transmembrane region" description="Helical" evidence="1">
    <location>
        <begin position="34"/>
        <end position="53"/>
    </location>
</feature>
<protein>
    <submittedName>
        <fullName evidence="2">DUF6328 family protein</fullName>
    </submittedName>
</protein>
<dbReference type="Gene3D" id="1.20.1250.20">
    <property type="entry name" value="MFS general substrate transporter like domains"/>
    <property type="match status" value="1"/>
</dbReference>
<feature type="transmembrane region" description="Helical" evidence="1">
    <location>
        <begin position="65"/>
        <end position="94"/>
    </location>
</feature>
<keyword evidence="3" id="KW-1185">Reference proteome</keyword>
<feature type="transmembrane region" description="Helical" evidence="1">
    <location>
        <begin position="135"/>
        <end position="156"/>
    </location>
</feature>
<reference evidence="2 3" key="1">
    <citation type="submission" date="2024-06" db="EMBL/GenBank/DDBJ databases">
        <title>The Natural Products Discovery Center: Release of the First 8490 Sequenced Strains for Exploring Actinobacteria Biosynthetic Diversity.</title>
        <authorList>
            <person name="Kalkreuter E."/>
            <person name="Kautsar S.A."/>
            <person name="Yang D."/>
            <person name="Bader C.D."/>
            <person name="Teijaro C.N."/>
            <person name="Fluegel L."/>
            <person name="Davis C.M."/>
            <person name="Simpson J.R."/>
            <person name="Lauterbach L."/>
            <person name="Steele A.D."/>
            <person name="Gui C."/>
            <person name="Meng S."/>
            <person name="Li G."/>
            <person name="Viehrig K."/>
            <person name="Ye F."/>
            <person name="Su P."/>
            <person name="Kiefer A.F."/>
            <person name="Nichols A."/>
            <person name="Cepeda A.J."/>
            <person name="Yan W."/>
            <person name="Fan B."/>
            <person name="Jiang Y."/>
            <person name="Adhikari A."/>
            <person name="Zheng C.-J."/>
            <person name="Schuster L."/>
            <person name="Cowan T.M."/>
            <person name="Smanski M.J."/>
            <person name="Chevrette M.G."/>
            <person name="De Carvalho L.P.S."/>
            <person name="Shen B."/>
        </authorList>
    </citation>
    <scope>NUCLEOTIDE SEQUENCE [LARGE SCALE GENOMIC DNA]</scope>
    <source>
        <strain evidence="2 3">NPDC048946</strain>
    </source>
</reference>
<name>A0ABV3DBA4_9ACTN</name>
<proteinExistence type="predicted"/>
<dbReference type="InterPro" id="IPR036259">
    <property type="entry name" value="MFS_trans_sf"/>
</dbReference>
<organism evidence="2 3">
    <name type="scientific">Streptodolium elevatio</name>
    <dbReference type="NCBI Taxonomy" id="3157996"/>
    <lineage>
        <taxon>Bacteria</taxon>
        <taxon>Bacillati</taxon>
        <taxon>Actinomycetota</taxon>
        <taxon>Actinomycetes</taxon>
        <taxon>Kitasatosporales</taxon>
        <taxon>Streptomycetaceae</taxon>
        <taxon>Streptodolium</taxon>
    </lineage>
</organism>
<dbReference type="EMBL" id="JBEZFP010000007">
    <property type="protein sequence ID" value="MEU8132702.1"/>
    <property type="molecule type" value="Genomic_DNA"/>
</dbReference>
<sequence>MAQTDRKIEDSERDETLSEQADRRWNELLQEVRVVQTGAQILFGFLLSVAFTSRFETLTDFERALYIWAVVFGAAATGTLVGVVVFHLAVAGIGRKPSLVVTARRMVMLGVGLLAVTVACVLLLLLHVVTDGAVAWVSTTAVMVWFAVCWVVLPWIMRRGAFRHEKEEQVRRSDG</sequence>
<comment type="caution">
    <text evidence="2">The sequence shown here is derived from an EMBL/GenBank/DDBJ whole genome shotgun (WGS) entry which is preliminary data.</text>
</comment>
<feature type="transmembrane region" description="Helical" evidence="1">
    <location>
        <begin position="106"/>
        <end position="129"/>
    </location>
</feature>
<accession>A0ABV3DBA4</accession>